<evidence type="ECO:0000313" key="3">
    <source>
        <dbReference type="EMBL" id="QZA58829.1"/>
    </source>
</evidence>
<dbReference type="EMBL" id="CP075585">
    <property type="protein sequence ID" value="QZA58829.1"/>
    <property type="molecule type" value="Genomic_DNA"/>
</dbReference>
<keyword evidence="4" id="KW-1185">Reference proteome</keyword>
<dbReference type="Proteomes" id="UP000822862">
    <property type="component" value="Chromosome"/>
</dbReference>
<gene>
    <name evidence="3" type="ORF">RHAB15C_0000708</name>
</gene>
<keyword evidence="1" id="KW-0175">Coiled coil</keyword>
<proteinExistence type="predicted"/>
<protein>
    <submittedName>
        <fullName evidence="3">Uncharacterized protein</fullName>
    </submittedName>
</protein>
<reference evidence="3 4" key="1">
    <citation type="submission" date="2020-01" db="EMBL/GenBank/DDBJ databases">
        <authorList>
            <person name="Sixt B."/>
            <person name="Schulz F."/>
            <person name="Kostanjsek R."/>
            <person name="Koestlbacher S."/>
            <person name="Collingro A."/>
            <person name="Toenshoff E."/>
            <person name="Horn M."/>
        </authorList>
    </citation>
    <scope>NUCLEOTIDE SEQUENCE [LARGE SCALE GENOMIC DNA]</scope>
    <source>
        <strain evidence="3 4">15C</strain>
    </source>
</reference>
<accession>A0ABX8YZK7</accession>
<name>A0ABX8YZK7_9BACT</name>
<reference evidence="3 4" key="2">
    <citation type="submission" date="2021-05" db="EMBL/GenBank/DDBJ databases">
        <title>Ecology and evolution of chlamydial symbionts of arthropods.</title>
        <authorList>
            <person name="Halter T."/>
            <person name="Sixt B.S."/>
            <person name="Toenshoff E.R."/>
            <person name="Koestlbacher S."/>
            <person name="Schulz F."/>
            <person name="Kostanjsek R."/>
            <person name="Collingro A."/>
            <person name="Hendrickx F."/>
            <person name="Horn M."/>
        </authorList>
    </citation>
    <scope>NUCLEOTIDE SEQUENCE [LARGE SCALE GENOMIC DNA]</scope>
    <source>
        <strain evidence="3 4">15C</strain>
    </source>
</reference>
<feature type="coiled-coil region" evidence="1">
    <location>
        <begin position="81"/>
        <end position="108"/>
    </location>
</feature>
<evidence type="ECO:0000313" key="4">
    <source>
        <dbReference type="Proteomes" id="UP000822862"/>
    </source>
</evidence>
<sequence>MSTKQLGGQPTSKTKQLGSSKLNKQLNGQDTPNKELKTKVSTPVIASITEVKIDKAQTVSSKQDLNNRFEFYVGKERITLRNEDLQRIRELQDANDQLQRQVTIQKQELFQVADSLKLSAEIEQSMCMIARNAGEVLSIYSDNESRLRRISALEDKNINLQQDMSDVLGKVATCHEMQQKTQFAKEYFLKKAEYDRNTAEIQRLR</sequence>
<evidence type="ECO:0000256" key="2">
    <source>
        <dbReference type="SAM" id="MobiDB-lite"/>
    </source>
</evidence>
<dbReference type="RefSeq" id="WP_194844677.1">
    <property type="nucleotide sequence ID" value="NZ_CP075585.1"/>
</dbReference>
<feature type="compositionally biased region" description="Polar residues" evidence="2">
    <location>
        <begin position="1"/>
        <end position="31"/>
    </location>
</feature>
<evidence type="ECO:0000256" key="1">
    <source>
        <dbReference type="SAM" id="Coils"/>
    </source>
</evidence>
<organism evidence="3 4">
    <name type="scientific">Candidatus Rhabdochlamydia porcellionis</name>
    <dbReference type="NCBI Taxonomy" id="225148"/>
    <lineage>
        <taxon>Bacteria</taxon>
        <taxon>Pseudomonadati</taxon>
        <taxon>Chlamydiota</taxon>
        <taxon>Chlamydiia</taxon>
        <taxon>Parachlamydiales</taxon>
        <taxon>Candidatus Rhabdochlamydiaceae</taxon>
        <taxon>Candidatus Rhabdochlamydia</taxon>
    </lineage>
</organism>
<feature type="region of interest" description="Disordered" evidence="2">
    <location>
        <begin position="1"/>
        <end position="38"/>
    </location>
</feature>